<evidence type="ECO:0000313" key="10">
    <source>
        <dbReference type="Proteomes" id="UP000887458"/>
    </source>
</evidence>
<keyword evidence="3" id="KW-0547">Nucleotide-binding</keyword>
<organism evidence="9 10">
    <name type="scientific">Dermatophagoides pteronyssinus</name>
    <name type="common">European house dust mite</name>
    <dbReference type="NCBI Taxonomy" id="6956"/>
    <lineage>
        <taxon>Eukaryota</taxon>
        <taxon>Metazoa</taxon>
        <taxon>Ecdysozoa</taxon>
        <taxon>Arthropoda</taxon>
        <taxon>Chelicerata</taxon>
        <taxon>Arachnida</taxon>
        <taxon>Acari</taxon>
        <taxon>Acariformes</taxon>
        <taxon>Sarcoptiformes</taxon>
        <taxon>Astigmata</taxon>
        <taxon>Psoroptidia</taxon>
        <taxon>Analgoidea</taxon>
        <taxon>Pyroglyphidae</taxon>
        <taxon>Dermatophagoidinae</taxon>
        <taxon>Dermatophagoides</taxon>
    </lineage>
</organism>
<dbReference type="Proteomes" id="UP000887458">
    <property type="component" value="Unassembled WGS sequence"/>
</dbReference>
<dbReference type="InterPro" id="IPR042099">
    <property type="entry name" value="ANL_N_sf"/>
</dbReference>
<sequence>MWKRLQRIWQKFLPQQVIRIVVLCVATLTIVFDIVTLPIYLLWYKPWHLWPFIYQDRSVQDDDYSDELVRKSTRTHLPEFYLNDCQTLDEAFIKGYKVFGPQHPCLAWRPILDRESNKQNDINIPCLYKLGEYQWMTWETLIQSINRFGSSLRLMLSAQKGDRIIIYAETSYRWFIAAQAIIKNGSVVATLYPTLDNQGVYDAIKECETTVIVTTNQLLKKLIKHPNKDEIFQQLRYIILLDHMENQKNKDIENLNLELNNNNQNDVQFFTYEQILQAGKKDFVFSKNDPDDLAVIMYTSGSGGRPKGVLMTQRNIMGLFKGCIGLLEFFLHETRRHIYIAYLPLAHILEFGVETFVILLGARIGYSTPHTLTDMSAGLMAGCKGDATLLRPTVMACVPLVLDRIRKAILTRLNQRGLFAVKLFEFIIEYKYFWMAKGFQTPLLDRIFLRKFNEILGGNLMGMLSGGAPLSSDTQKLIRSCMNVIFIQGYGSTETVGGGLFMDPHDYSLGKVGGPQFGTKIKLVDWTEGGYTTTDEPNPRGEIHLSCESLSVGYFKLKDVDREAYYEDHKGDRWFRTGDIGEMYPNGSFKIIDRKKDFIKLQFGEYISLSKVETKLKTSYLVNQICVLADSLHDHLIALVIPNKKAIERIWTRQIVTKCQKNEHENCNLENEKILRIFRKKMQIHARLNGLRRYEIPKHYLLVEDEWTAENGLVTASFKLKKKTNSTFLSRKD</sequence>
<dbReference type="InterPro" id="IPR000873">
    <property type="entry name" value="AMP-dep_synth/lig_dom"/>
</dbReference>
<keyword evidence="7" id="KW-1133">Transmembrane helix</keyword>
<feature type="domain" description="AMP-dependent synthetase/ligase" evidence="8">
    <location>
        <begin position="123"/>
        <end position="555"/>
    </location>
</feature>
<evidence type="ECO:0000259" key="8">
    <source>
        <dbReference type="Pfam" id="PF00501"/>
    </source>
</evidence>
<keyword evidence="2 9" id="KW-0436">Ligase</keyword>
<keyword evidence="7" id="KW-0812">Transmembrane</keyword>
<proteinExistence type="inferred from homology"/>
<keyword evidence="4" id="KW-0276">Fatty acid metabolism</keyword>
<keyword evidence="10" id="KW-1185">Reference proteome</keyword>
<reference evidence="9 10" key="2">
    <citation type="journal article" date="2022" name="Mol. Biol. Evol.">
        <title>Comparative Genomics Reveals Insights into the Divergent Evolution of Astigmatic Mites and Household Pest Adaptations.</title>
        <authorList>
            <person name="Xiong Q."/>
            <person name="Wan A.T."/>
            <person name="Liu X."/>
            <person name="Fung C.S."/>
            <person name="Xiao X."/>
            <person name="Malainual N."/>
            <person name="Hou J."/>
            <person name="Wang L."/>
            <person name="Wang M."/>
            <person name="Yang K.Y."/>
            <person name="Cui Y."/>
            <person name="Leung E.L."/>
            <person name="Nong W."/>
            <person name="Shin S.K."/>
            <person name="Au S.W."/>
            <person name="Jeong K.Y."/>
            <person name="Chew F.T."/>
            <person name="Hui J.H."/>
            <person name="Leung T.F."/>
            <person name="Tungtrongchitr A."/>
            <person name="Zhong N."/>
            <person name="Liu Z."/>
            <person name="Tsui S.K."/>
        </authorList>
    </citation>
    <scope>NUCLEOTIDE SEQUENCE [LARGE SCALE GENOMIC DNA]</scope>
    <source>
        <strain evidence="9">Derp</strain>
    </source>
</reference>
<dbReference type="PANTHER" id="PTHR43272">
    <property type="entry name" value="LONG-CHAIN-FATTY-ACID--COA LIGASE"/>
    <property type="match status" value="1"/>
</dbReference>
<evidence type="ECO:0000256" key="4">
    <source>
        <dbReference type="ARBA" id="ARBA00022832"/>
    </source>
</evidence>
<evidence type="ECO:0000256" key="7">
    <source>
        <dbReference type="SAM" id="Phobius"/>
    </source>
</evidence>
<protein>
    <recommendedName>
        <fullName evidence="6">long-chain-fatty-acid--CoA ligase</fullName>
        <ecNumber evidence="6">6.2.1.3</ecNumber>
    </recommendedName>
</protein>
<comment type="similarity">
    <text evidence="1">Belongs to the ATP-dependent AMP-binding enzyme family.</text>
</comment>
<reference evidence="9 10" key="1">
    <citation type="journal article" date="2018" name="J. Allergy Clin. Immunol.">
        <title>High-quality assembly of Dermatophagoides pteronyssinus genome and transcriptome reveals a wide range of novel allergens.</title>
        <authorList>
            <person name="Liu X.Y."/>
            <person name="Yang K.Y."/>
            <person name="Wang M.Q."/>
            <person name="Kwok J.S."/>
            <person name="Zeng X."/>
            <person name="Yang Z."/>
            <person name="Xiao X.J."/>
            <person name="Lau C.P."/>
            <person name="Li Y."/>
            <person name="Huang Z.M."/>
            <person name="Ba J.G."/>
            <person name="Yim A.K."/>
            <person name="Ouyang C.Y."/>
            <person name="Ngai S.M."/>
            <person name="Chan T.F."/>
            <person name="Leung E.L."/>
            <person name="Liu L."/>
            <person name="Liu Z.G."/>
            <person name="Tsui S.K."/>
        </authorList>
    </citation>
    <scope>NUCLEOTIDE SEQUENCE [LARGE SCALE GENOMIC DNA]</scope>
    <source>
        <strain evidence="9">Derp</strain>
    </source>
</reference>
<evidence type="ECO:0000313" key="9">
    <source>
        <dbReference type="EMBL" id="KAH9415839.1"/>
    </source>
</evidence>
<dbReference type="Pfam" id="PF00501">
    <property type="entry name" value="AMP-binding"/>
    <property type="match status" value="1"/>
</dbReference>
<keyword evidence="7" id="KW-0472">Membrane</keyword>
<dbReference type="SUPFAM" id="SSF56801">
    <property type="entry name" value="Acetyl-CoA synthetase-like"/>
    <property type="match status" value="1"/>
</dbReference>
<dbReference type="Gene3D" id="3.40.50.12780">
    <property type="entry name" value="N-terminal domain of ligase-like"/>
    <property type="match status" value="1"/>
</dbReference>
<evidence type="ECO:0000256" key="3">
    <source>
        <dbReference type="ARBA" id="ARBA00022741"/>
    </source>
</evidence>
<dbReference type="PANTHER" id="PTHR43272:SF83">
    <property type="entry name" value="ACYL-COA SYNTHETASE LONG-CHAIN, ISOFORM J"/>
    <property type="match status" value="1"/>
</dbReference>
<comment type="caution">
    <text evidence="9">The sequence shown here is derived from an EMBL/GenBank/DDBJ whole genome shotgun (WGS) entry which is preliminary data.</text>
</comment>
<evidence type="ECO:0000256" key="1">
    <source>
        <dbReference type="ARBA" id="ARBA00006432"/>
    </source>
</evidence>
<evidence type="ECO:0000256" key="6">
    <source>
        <dbReference type="ARBA" id="ARBA00026121"/>
    </source>
</evidence>
<evidence type="ECO:0000256" key="5">
    <source>
        <dbReference type="ARBA" id="ARBA00022840"/>
    </source>
</evidence>
<evidence type="ECO:0000256" key="2">
    <source>
        <dbReference type="ARBA" id="ARBA00022598"/>
    </source>
</evidence>
<keyword evidence="5" id="KW-0067">ATP-binding</keyword>
<keyword evidence="4" id="KW-0443">Lipid metabolism</keyword>
<dbReference type="GO" id="GO:0016874">
    <property type="term" value="F:ligase activity"/>
    <property type="evidence" value="ECO:0007669"/>
    <property type="project" value="UniProtKB-KW"/>
</dbReference>
<dbReference type="EC" id="6.2.1.3" evidence="6"/>
<feature type="transmembrane region" description="Helical" evidence="7">
    <location>
        <begin position="20"/>
        <end position="43"/>
    </location>
</feature>
<gene>
    <name evidence="9" type="primary">ACSL4_1</name>
    <name evidence="9" type="ORF">DERP_000333</name>
</gene>
<dbReference type="EMBL" id="NJHN03000095">
    <property type="protein sequence ID" value="KAH9415839.1"/>
    <property type="molecule type" value="Genomic_DNA"/>
</dbReference>
<name>A0ABQ8IZV3_DERPT</name>
<accession>A0ABQ8IZV3</accession>